<comment type="caution">
    <text evidence="2">The sequence shown here is derived from an EMBL/GenBank/DDBJ whole genome shotgun (WGS) entry which is preliminary data.</text>
</comment>
<gene>
    <name evidence="2" type="ORF">FHT01_001659</name>
</gene>
<evidence type="ECO:0000313" key="3">
    <source>
        <dbReference type="Proteomes" id="UP000788153"/>
    </source>
</evidence>
<dbReference type="RefSeq" id="WP_244935268.1">
    <property type="nucleotide sequence ID" value="NZ_BAAAEV010000001.1"/>
</dbReference>
<proteinExistence type="predicted"/>
<evidence type="ECO:0000256" key="1">
    <source>
        <dbReference type="SAM" id="Phobius"/>
    </source>
</evidence>
<keyword evidence="1" id="KW-0812">Transmembrane</keyword>
<dbReference type="NCBIfam" id="TIGR02117">
    <property type="entry name" value="chp_urease_rgn"/>
    <property type="match status" value="1"/>
</dbReference>
<keyword evidence="1" id="KW-0472">Membrane</keyword>
<name>A0ABX0U497_9SPHN</name>
<accession>A0ABX0U497</accession>
<protein>
    <submittedName>
        <fullName evidence="2">Uncharacterized protein (TIGR02117 family)</fullName>
    </submittedName>
</protein>
<keyword evidence="3" id="KW-1185">Reference proteome</keyword>
<reference evidence="2 3" key="1">
    <citation type="submission" date="2020-03" db="EMBL/GenBank/DDBJ databases">
        <title>Genomic Encyclopedia of Type Strains, Phase IV (KMG-IV): sequencing the most valuable type-strain genomes for metagenomic binning, comparative biology and taxonomic classification.</title>
        <authorList>
            <person name="Goeker M."/>
        </authorList>
    </citation>
    <scope>NUCLEOTIDE SEQUENCE [LARGE SCALE GENOMIC DNA]</scope>
    <source>
        <strain evidence="2 3">DSM 22753</strain>
    </source>
</reference>
<dbReference type="Proteomes" id="UP000788153">
    <property type="component" value="Unassembled WGS sequence"/>
</dbReference>
<keyword evidence="1" id="KW-1133">Transmembrane helix</keyword>
<dbReference type="Pfam" id="PF09601">
    <property type="entry name" value="DUF2459"/>
    <property type="match status" value="1"/>
</dbReference>
<dbReference type="EMBL" id="JAASQP010000001">
    <property type="protein sequence ID" value="NIJ24117.1"/>
    <property type="molecule type" value="Genomic_DNA"/>
</dbReference>
<evidence type="ECO:0000313" key="2">
    <source>
        <dbReference type="EMBL" id="NIJ24117.1"/>
    </source>
</evidence>
<sequence>MHSRPSRSRRIGGVVAALLLAMVAIGYGYGFAGWAIAKLPANRDWRQSDAGAAIYVEDNGIHTGIVLPKAVLPPGLLARLRAGDLRDPDYTRHDHVAFGWGDRAFYIETPTWRDLDAATVAHAATGSDDTVMHVEHIARPVAREGVRMARLRPEELAGLIAFIEGSFDPAGPPPEPGYGPHDAFYSATGRYSAIVTCNEWTGRALRHAGVTIGVWTPFSQGVMQWLEPLPMD</sequence>
<feature type="transmembrane region" description="Helical" evidence="1">
    <location>
        <begin position="12"/>
        <end position="37"/>
    </location>
</feature>
<dbReference type="InterPro" id="IPR011727">
    <property type="entry name" value="CHP02117"/>
</dbReference>
<organism evidence="2 3">
    <name type="scientific">Sphingomonas japonica</name>
    <dbReference type="NCBI Taxonomy" id="511662"/>
    <lineage>
        <taxon>Bacteria</taxon>
        <taxon>Pseudomonadati</taxon>
        <taxon>Pseudomonadota</taxon>
        <taxon>Alphaproteobacteria</taxon>
        <taxon>Sphingomonadales</taxon>
        <taxon>Sphingomonadaceae</taxon>
        <taxon>Sphingomonas</taxon>
    </lineage>
</organism>